<proteinExistence type="predicted"/>
<evidence type="ECO:0000313" key="1">
    <source>
        <dbReference type="EMBL" id="KAJ2991008.1"/>
    </source>
</evidence>
<keyword evidence="2" id="KW-1185">Reference proteome</keyword>
<organism evidence="1 2">
    <name type="scientific">Xylaria curta</name>
    <dbReference type="NCBI Taxonomy" id="42375"/>
    <lineage>
        <taxon>Eukaryota</taxon>
        <taxon>Fungi</taxon>
        <taxon>Dikarya</taxon>
        <taxon>Ascomycota</taxon>
        <taxon>Pezizomycotina</taxon>
        <taxon>Sordariomycetes</taxon>
        <taxon>Xylariomycetidae</taxon>
        <taxon>Xylariales</taxon>
        <taxon>Xylariaceae</taxon>
        <taxon>Xylaria</taxon>
    </lineage>
</organism>
<gene>
    <name evidence="1" type="ORF">NUW58_g2685</name>
</gene>
<protein>
    <submittedName>
        <fullName evidence="1">Uncharacterized protein</fullName>
    </submittedName>
</protein>
<dbReference type="EMBL" id="JAPDGR010000362">
    <property type="protein sequence ID" value="KAJ2991008.1"/>
    <property type="molecule type" value="Genomic_DNA"/>
</dbReference>
<reference evidence="1" key="1">
    <citation type="submission" date="2022-10" db="EMBL/GenBank/DDBJ databases">
        <title>Genome Sequence of Xylaria curta.</title>
        <authorList>
            <person name="Buettner E."/>
        </authorList>
    </citation>
    <scope>NUCLEOTIDE SEQUENCE</scope>
    <source>
        <strain evidence="1">Babe10</strain>
    </source>
</reference>
<comment type="caution">
    <text evidence="1">The sequence shown here is derived from an EMBL/GenBank/DDBJ whole genome shotgun (WGS) entry which is preliminary data.</text>
</comment>
<dbReference type="Proteomes" id="UP001143856">
    <property type="component" value="Unassembled WGS sequence"/>
</dbReference>
<evidence type="ECO:0000313" key="2">
    <source>
        <dbReference type="Proteomes" id="UP001143856"/>
    </source>
</evidence>
<name>A0ACC1PFK2_9PEZI</name>
<sequence length="79" mass="8866">MAATDETLPPTTYDLIEAWVSQQRQTPLPLTDKLRSAVLNFEYALKDASVSKSEPELGDFNWIGLLQGKIQSYAPVQRL</sequence>
<accession>A0ACC1PFK2</accession>